<dbReference type="GO" id="GO:0005737">
    <property type="term" value="C:cytoplasm"/>
    <property type="evidence" value="ECO:0007669"/>
    <property type="project" value="TreeGrafter"/>
</dbReference>
<dbReference type="PROSITE" id="PS00482">
    <property type="entry name" value="DIHYDROOROTASE_1"/>
    <property type="match status" value="1"/>
</dbReference>
<dbReference type="Proteomes" id="UP000242847">
    <property type="component" value="Unassembled WGS sequence"/>
</dbReference>
<dbReference type="InterPro" id="IPR011059">
    <property type="entry name" value="Metal-dep_hydrolase_composite"/>
</dbReference>
<evidence type="ECO:0000256" key="6">
    <source>
        <dbReference type="ARBA" id="ARBA00010368"/>
    </source>
</evidence>
<comment type="cofactor">
    <cofactor evidence="1">
        <name>Zn(2+)</name>
        <dbReference type="ChEBI" id="CHEBI:29105"/>
    </cofactor>
</comment>
<comment type="similarity">
    <text evidence="5">Belongs to the metallo-dependent hydrolases superfamily. DHOase family. Class I DHOase subfamily.</text>
</comment>
<dbReference type="FunFam" id="3.20.20.140:FF:000174">
    <property type="entry name" value="Dihydropyrimidinase-related protein 2"/>
    <property type="match status" value="1"/>
</dbReference>
<dbReference type="SUPFAM" id="SSF51338">
    <property type="entry name" value="Composite domain of metallo-dependent hydrolases"/>
    <property type="match status" value="1"/>
</dbReference>
<dbReference type="GO" id="GO:0006145">
    <property type="term" value="P:purine nucleobase catabolic process"/>
    <property type="evidence" value="ECO:0007669"/>
    <property type="project" value="TreeGrafter"/>
</dbReference>
<dbReference type="SUPFAM" id="SSF51556">
    <property type="entry name" value="Metallo-dependent hydrolases"/>
    <property type="match status" value="1"/>
</dbReference>
<dbReference type="GO" id="GO:0000256">
    <property type="term" value="P:allantoin catabolic process"/>
    <property type="evidence" value="ECO:0007669"/>
    <property type="project" value="InterPro"/>
</dbReference>
<sequence length="482" mass="52674">MNQVDLLIRGARVVSDHQIIEASVAIDGEKIVAVGRDELMPSAREVVQADGLYLLPGAIDSHVHFRDPGYAHKETWKTGSAAAACGGVTTVFDMPNTNPPTGTIEALRMKQKAAESSYVDYGIHGLLGDDTVGHLEELIDAGCTSFKAFVGNTFGNLPAPTDGALLEGFEKLAPLGIRTVVHAENSSILSRRQKRMQDAGRIDALAHLAARPVVAEIEAIGRVLTLAEWTGARVHIAHHSAADSLFLIREAKRRGVDVTVETCPQYLLLNTDHTDRLGGILRLNPPIREPRHNQPLWDALMDGTIDMIATDHAPHAPEEKTRENIWECDCGFPGIETQMALMLTEVNRERASLMDYVRWSSVSPAKAWGIYGKKGVITPGADADIAIVDMQRSGILSENQLHSTSKISPWHGRPVKGYPLHTLVRGKFVMRNGELVTEAAGWGRSVKAIQQMPTPRPQNTEHYTNAILSTPEGVRPTAEPRR</sequence>
<gene>
    <name evidence="13" type="ORF">BXT89_07840</name>
</gene>
<dbReference type="EMBL" id="MUBC01000014">
    <property type="protein sequence ID" value="ONM44323.1"/>
    <property type="molecule type" value="Genomic_DNA"/>
</dbReference>
<dbReference type="RefSeq" id="WP_083726412.1">
    <property type="nucleotide sequence ID" value="NZ_FOUD01000006.1"/>
</dbReference>
<dbReference type="OrthoDB" id="5687299at2"/>
<dbReference type="InterPro" id="IPR032466">
    <property type="entry name" value="Metal_Hydrolase"/>
</dbReference>
<keyword evidence="9" id="KW-0479">Metal-binding</keyword>
<dbReference type="STRING" id="254161.SAMN05216256_10689"/>
<evidence type="ECO:0000259" key="12">
    <source>
        <dbReference type="Pfam" id="PF01979"/>
    </source>
</evidence>
<dbReference type="InterPro" id="IPR017593">
    <property type="entry name" value="Allantoinase"/>
</dbReference>
<protein>
    <recommendedName>
        <fullName evidence="8">allantoinase</fullName>
        <ecNumber evidence="8">3.5.2.5</ecNumber>
    </recommendedName>
</protein>
<evidence type="ECO:0000256" key="3">
    <source>
        <dbReference type="ARBA" id="ARBA00004968"/>
    </source>
</evidence>
<evidence type="ECO:0000256" key="5">
    <source>
        <dbReference type="ARBA" id="ARBA00010286"/>
    </source>
</evidence>
<comment type="similarity">
    <text evidence="6">Belongs to the metallo-dependent hydrolases superfamily. Allantoinase family.</text>
</comment>
<comment type="subunit">
    <text evidence="7">Homotetramer.</text>
</comment>
<dbReference type="Gene3D" id="3.20.20.140">
    <property type="entry name" value="Metal-dependent hydrolases"/>
    <property type="match status" value="1"/>
</dbReference>
<dbReference type="PANTHER" id="PTHR43668">
    <property type="entry name" value="ALLANTOINASE"/>
    <property type="match status" value="1"/>
</dbReference>
<evidence type="ECO:0000313" key="13">
    <source>
        <dbReference type="EMBL" id="ONM44323.1"/>
    </source>
</evidence>
<dbReference type="InterPro" id="IPR006680">
    <property type="entry name" value="Amidohydro-rel"/>
</dbReference>
<dbReference type="EC" id="3.5.2.5" evidence="8"/>
<comment type="similarity">
    <text evidence="4">Belongs to the metallo-dependent hydrolases superfamily. Hydantoinase/dihydropyrimidinase family.</text>
</comment>
<dbReference type="AlphaFoldDB" id="A0A1S8DG10"/>
<evidence type="ECO:0000256" key="9">
    <source>
        <dbReference type="ARBA" id="ARBA00022723"/>
    </source>
</evidence>
<dbReference type="NCBIfam" id="TIGR00857">
    <property type="entry name" value="pyrC_multi"/>
    <property type="match status" value="1"/>
</dbReference>
<keyword evidence="14" id="KW-1185">Reference proteome</keyword>
<feature type="domain" description="Amidohydrolase-related" evidence="12">
    <location>
        <begin position="53"/>
        <end position="429"/>
    </location>
</feature>
<dbReference type="GO" id="GO:0050897">
    <property type="term" value="F:cobalt ion binding"/>
    <property type="evidence" value="ECO:0007669"/>
    <property type="project" value="InterPro"/>
</dbReference>
<accession>A0A1S8DG10</accession>
<proteinExistence type="inferred from homology"/>
<dbReference type="PANTHER" id="PTHR43668:SF2">
    <property type="entry name" value="ALLANTOINASE"/>
    <property type="match status" value="1"/>
</dbReference>
<evidence type="ECO:0000256" key="2">
    <source>
        <dbReference type="ARBA" id="ARBA00002368"/>
    </source>
</evidence>
<evidence type="ECO:0000256" key="1">
    <source>
        <dbReference type="ARBA" id="ARBA00001947"/>
    </source>
</evidence>
<evidence type="ECO:0000256" key="7">
    <source>
        <dbReference type="ARBA" id="ARBA00011881"/>
    </source>
</evidence>
<comment type="function">
    <text evidence="2">Catalyzes the reversible cyclization of carbamoyl aspartate to dihydroorotate.</text>
</comment>
<evidence type="ECO:0000256" key="10">
    <source>
        <dbReference type="ARBA" id="ARBA00022801"/>
    </source>
</evidence>
<dbReference type="Gene3D" id="2.30.40.10">
    <property type="entry name" value="Urease, subunit C, domain 1"/>
    <property type="match status" value="1"/>
</dbReference>
<dbReference type="GO" id="GO:0004038">
    <property type="term" value="F:allantoinase activity"/>
    <property type="evidence" value="ECO:0007669"/>
    <property type="project" value="UniProtKB-EC"/>
</dbReference>
<dbReference type="InterPro" id="IPR002195">
    <property type="entry name" value="Dihydroorotase_CS"/>
</dbReference>
<organism evidence="13 14">
    <name type="scientific">Halopseudomonas pachastrellae</name>
    <dbReference type="NCBI Taxonomy" id="254161"/>
    <lineage>
        <taxon>Bacteria</taxon>
        <taxon>Pseudomonadati</taxon>
        <taxon>Pseudomonadota</taxon>
        <taxon>Gammaproteobacteria</taxon>
        <taxon>Pseudomonadales</taxon>
        <taxon>Pseudomonadaceae</taxon>
        <taxon>Halopseudomonas</taxon>
    </lineage>
</organism>
<reference evidence="13 14" key="1">
    <citation type="submission" date="2017-01" db="EMBL/GenBank/DDBJ databases">
        <title>Draft genome sequence of Pseudomonas pachastrellae type strain CCUG 46540T from a deep sea.</title>
        <authorList>
            <person name="Gomila M."/>
            <person name="Mulet M."/>
            <person name="Lalucat J."/>
            <person name="Garcia-Valdes E."/>
        </authorList>
    </citation>
    <scope>NUCLEOTIDE SEQUENCE [LARGE SCALE GENOMIC DNA]</scope>
    <source>
        <strain evidence="13 14">CCUG 46540</strain>
    </source>
</reference>
<comment type="caution">
    <text evidence="13">The sequence shown here is derived from an EMBL/GenBank/DDBJ whole genome shotgun (WGS) entry which is preliminary data.</text>
</comment>
<dbReference type="Pfam" id="PF01979">
    <property type="entry name" value="Amidohydro_1"/>
    <property type="match status" value="1"/>
</dbReference>
<comment type="pathway">
    <text evidence="3">Nitrogen metabolism; (S)-allantoin degradation; allantoate from (S)-allantoin: step 1/1.</text>
</comment>
<dbReference type="GO" id="GO:0008270">
    <property type="term" value="F:zinc ion binding"/>
    <property type="evidence" value="ECO:0007669"/>
    <property type="project" value="InterPro"/>
</dbReference>
<dbReference type="InterPro" id="IPR050138">
    <property type="entry name" value="DHOase/Allantoinase_Hydrolase"/>
</dbReference>
<evidence type="ECO:0000313" key="14">
    <source>
        <dbReference type="Proteomes" id="UP000242847"/>
    </source>
</evidence>
<dbReference type="NCBIfam" id="TIGR03178">
    <property type="entry name" value="allantoinase"/>
    <property type="match status" value="1"/>
</dbReference>
<dbReference type="PROSITE" id="PS00483">
    <property type="entry name" value="DIHYDROOROTASE_2"/>
    <property type="match status" value="1"/>
</dbReference>
<evidence type="ECO:0000256" key="11">
    <source>
        <dbReference type="ARBA" id="ARBA00022833"/>
    </source>
</evidence>
<evidence type="ECO:0000256" key="8">
    <source>
        <dbReference type="ARBA" id="ARBA00012863"/>
    </source>
</evidence>
<evidence type="ECO:0000256" key="4">
    <source>
        <dbReference type="ARBA" id="ARBA00008829"/>
    </source>
</evidence>
<name>A0A1S8DG10_9GAMM</name>
<keyword evidence="10" id="KW-0378">Hydrolase</keyword>
<keyword evidence="11" id="KW-0862">Zinc</keyword>